<dbReference type="Pfam" id="PF00069">
    <property type="entry name" value="Pkinase"/>
    <property type="match status" value="1"/>
</dbReference>
<gene>
    <name evidence="2" type="ORF">M9Y10_022351</name>
</gene>
<dbReference type="Pfam" id="PF07714">
    <property type="entry name" value="PK_Tyr_Ser-Thr"/>
    <property type="match status" value="1"/>
</dbReference>
<evidence type="ECO:0000313" key="3">
    <source>
        <dbReference type="Proteomes" id="UP001470230"/>
    </source>
</evidence>
<dbReference type="PANTHER" id="PTHR44329:SF214">
    <property type="entry name" value="PROTEIN KINASE DOMAIN-CONTAINING PROTEIN"/>
    <property type="match status" value="1"/>
</dbReference>
<dbReference type="PROSITE" id="PS00108">
    <property type="entry name" value="PROTEIN_KINASE_ST"/>
    <property type="match status" value="1"/>
</dbReference>
<evidence type="ECO:0000259" key="1">
    <source>
        <dbReference type="PROSITE" id="PS50011"/>
    </source>
</evidence>
<dbReference type="PROSITE" id="PS50011">
    <property type="entry name" value="PROTEIN_KINASE_DOM"/>
    <property type="match status" value="2"/>
</dbReference>
<dbReference type="Proteomes" id="UP001470230">
    <property type="component" value="Unassembled WGS sequence"/>
</dbReference>
<reference evidence="2 3" key="1">
    <citation type="submission" date="2024-04" db="EMBL/GenBank/DDBJ databases">
        <title>Tritrichomonas musculus Genome.</title>
        <authorList>
            <person name="Alves-Ferreira E."/>
            <person name="Grigg M."/>
            <person name="Lorenzi H."/>
            <person name="Galac M."/>
        </authorList>
    </citation>
    <scope>NUCLEOTIDE SEQUENCE [LARGE SCALE GENOMIC DNA]</scope>
    <source>
        <strain evidence="2 3">EAF2021</strain>
    </source>
</reference>
<organism evidence="2 3">
    <name type="scientific">Tritrichomonas musculus</name>
    <dbReference type="NCBI Taxonomy" id="1915356"/>
    <lineage>
        <taxon>Eukaryota</taxon>
        <taxon>Metamonada</taxon>
        <taxon>Parabasalia</taxon>
        <taxon>Tritrichomonadida</taxon>
        <taxon>Tritrichomonadidae</taxon>
        <taxon>Tritrichomonas</taxon>
    </lineage>
</organism>
<dbReference type="EMBL" id="JAPFFF010000003">
    <property type="protein sequence ID" value="KAK8893922.1"/>
    <property type="molecule type" value="Genomic_DNA"/>
</dbReference>
<dbReference type="Gene3D" id="1.10.510.10">
    <property type="entry name" value="Transferase(Phosphotransferase) domain 1"/>
    <property type="match status" value="2"/>
</dbReference>
<dbReference type="InterPro" id="IPR008271">
    <property type="entry name" value="Ser/Thr_kinase_AS"/>
</dbReference>
<dbReference type="SMART" id="SM00220">
    <property type="entry name" value="S_TKc"/>
    <property type="match status" value="1"/>
</dbReference>
<comment type="caution">
    <text evidence="2">The sequence shown here is derived from an EMBL/GenBank/DDBJ whole genome shotgun (WGS) entry which is preliminary data.</text>
</comment>
<dbReference type="InterPro" id="IPR011009">
    <property type="entry name" value="Kinase-like_dom_sf"/>
</dbReference>
<protein>
    <recommendedName>
        <fullName evidence="1">Protein kinase domain-containing protein</fullName>
    </recommendedName>
</protein>
<dbReference type="InterPro" id="IPR001245">
    <property type="entry name" value="Ser-Thr/Tyr_kinase_cat_dom"/>
</dbReference>
<accession>A0ABR2KSL4</accession>
<proteinExistence type="predicted"/>
<dbReference type="PANTHER" id="PTHR44329">
    <property type="entry name" value="SERINE/THREONINE-PROTEIN KINASE TNNI3K-RELATED"/>
    <property type="match status" value="1"/>
</dbReference>
<keyword evidence="3" id="KW-1185">Reference proteome</keyword>
<dbReference type="InterPro" id="IPR000719">
    <property type="entry name" value="Prot_kinase_dom"/>
</dbReference>
<dbReference type="Gene3D" id="3.30.200.20">
    <property type="entry name" value="Phosphorylase Kinase, domain 1"/>
    <property type="match status" value="1"/>
</dbReference>
<dbReference type="SUPFAM" id="SSF56112">
    <property type="entry name" value="Protein kinase-like (PK-like)"/>
    <property type="match status" value="2"/>
</dbReference>
<feature type="domain" description="Protein kinase" evidence="1">
    <location>
        <begin position="141"/>
        <end position="454"/>
    </location>
</feature>
<evidence type="ECO:0000313" key="2">
    <source>
        <dbReference type="EMBL" id="KAK8893922.1"/>
    </source>
</evidence>
<dbReference type="InterPro" id="IPR051681">
    <property type="entry name" value="Ser/Thr_Kinases-Pseudokinases"/>
</dbReference>
<name>A0ABR2KSL4_9EUKA</name>
<sequence>MVLLEDIIPTISNIIENAKSTTIFTNKCEIVTSILEEMRTEIVNFHPTKELSQEDLLQLQENFNNLSNIMGSFQKEHFFWSILKTNQSFQQTIQTINSIMSKINSLLQSIGIEKSFKLPEDNLYHDLDQIDALLGDTLLAIQQRRKEVEDYFKQIHKARHNLNRISTDEENIDELNKYPHYKVAKTDFDINPEEIDHNDEFFYYKGVKKSNNQNVTILKLRDNRIFKRLLSVLVTIDHPHVESFIGGFIEDKKITIVTNRDGIRLKNLLSSHKESDLVKLEEGDRTILAFKIAQAMAYLHSRSVIHRNLNTSHIFITKRMNDDNQLEINPTIVGFRDSCIQQSENSIQIEKLSSQKLSFFKAPELEESASIDEKVDVFAFSGILFEMLTGHLPFRNENANSVSSLLKENKRPKLPEDTPDDLRKLIENCWSSEPAERYSFDKIVDKMIKKKIIFQKDENKRDMIIKFYEKNSIKSINAKECLSIFDLIKRCIGKTYQYRFEFLRIRPILSNYHYILKTSQYSNKDELSDKEKENMESLNINLKSLSTIVTNQSEDKWSELLKKSAKARILMKNFDFIEVTNIITNSMNNIYESMINLGFDGIEKYNEKDDDLVFDYNELQSILEDYKEVIGSGIIDKKLQEIANFRAKRNLDGTISKESLHQRIKDLFSSFNEYEININDFSGGIDQKTGEKVFINELNEADFEGSEVFLFLLGKEIRYLTRLKHKYINEFIGFSISEKENIVWFVSKYVSDGSLFRSVISEASMSGDDKTKIAFQIAEAMNYMHDQRISHLDLKAQNVLLDGKTPKLINFKFSDLKRKCDMKNNTFSLGTVNYMAPEIIKGDKCDSKADVFSFAMMLYELYRQKQPFYQFGRHVEFIKKKILSGFDLKFDDDIQEALRHLILDCCQTDSEKRPAFKDIINRMRNENIIFPGAKEDNIKAFYADEIKKMELISQSHSFL</sequence>
<feature type="domain" description="Protein kinase" evidence="1">
    <location>
        <begin position="624"/>
        <end position="930"/>
    </location>
</feature>